<proteinExistence type="predicted"/>
<evidence type="ECO:0000313" key="4">
    <source>
        <dbReference type="Proteomes" id="UP001201812"/>
    </source>
</evidence>
<comment type="caution">
    <text evidence="3">The sequence shown here is derived from an EMBL/GenBank/DDBJ whole genome shotgun (WGS) entry which is preliminary data.</text>
</comment>
<feature type="transmembrane region" description="Helical" evidence="1">
    <location>
        <begin position="289"/>
        <end position="310"/>
    </location>
</feature>
<dbReference type="AlphaFoldDB" id="A0AAD4R078"/>
<evidence type="ECO:0000259" key="2">
    <source>
        <dbReference type="Pfam" id="PF24359"/>
    </source>
</evidence>
<feature type="domain" description="DUF7515" evidence="2">
    <location>
        <begin position="10"/>
        <end position="86"/>
    </location>
</feature>
<dbReference type="Proteomes" id="UP001201812">
    <property type="component" value="Unassembled WGS sequence"/>
</dbReference>
<keyword evidence="4" id="KW-1185">Reference proteome</keyword>
<sequence>MATNLITNVENQKSKLHLILLSKVQGYTNVAHILKDLKDEFNIDGLRLANACGQRSFATFLTSPCMQKYCRAKDDEQTTTYYGIPDARTLHIKTACRSSLERCRTVKTTLARFYFAIIPPQWLTKEELAKIEEAAVQLNICSRRFADFRWMKICLPVMKAVDYLMTHHNTLLSETQTQETDPRELAEKAVQTKAPAQETLVTLKIKRRHAHNLKLMNVKVECDENMQVKEFVRKIVSGYPSVGECEVKSLRYYDPTYECDIDVARGECIVPKRKYILVLADRRLCCADYVMFLIVSFFVAMISYIVYNIWK</sequence>
<keyword evidence="1" id="KW-0472">Membrane</keyword>
<name>A0AAD4R078_9BILA</name>
<reference evidence="3" key="1">
    <citation type="submission" date="2022-01" db="EMBL/GenBank/DDBJ databases">
        <title>Genome Sequence Resource for Two Populations of Ditylenchus destructor, the Migratory Endoparasitic Phytonematode.</title>
        <authorList>
            <person name="Zhang H."/>
            <person name="Lin R."/>
            <person name="Xie B."/>
        </authorList>
    </citation>
    <scope>NUCLEOTIDE SEQUENCE</scope>
    <source>
        <strain evidence="3">BazhouSP</strain>
    </source>
</reference>
<dbReference type="EMBL" id="JAKKPZ010000016">
    <property type="protein sequence ID" value="KAI1713060.1"/>
    <property type="molecule type" value="Genomic_DNA"/>
</dbReference>
<keyword evidence="1" id="KW-0812">Transmembrane</keyword>
<dbReference type="Pfam" id="PF24359">
    <property type="entry name" value="DUF7515"/>
    <property type="match status" value="1"/>
</dbReference>
<evidence type="ECO:0000313" key="3">
    <source>
        <dbReference type="EMBL" id="KAI1713060.1"/>
    </source>
</evidence>
<organism evidence="3 4">
    <name type="scientific">Ditylenchus destructor</name>
    <dbReference type="NCBI Taxonomy" id="166010"/>
    <lineage>
        <taxon>Eukaryota</taxon>
        <taxon>Metazoa</taxon>
        <taxon>Ecdysozoa</taxon>
        <taxon>Nematoda</taxon>
        <taxon>Chromadorea</taxon>
        <taxon>Rhabditida</taxon>
        <taxon>Tylenchina</taxon>
        <taxon>Tylenchomorpha</taxon>
        <taxon>Sphaerularioidea</taxon>
        <taxon>Anguinidae</taxon>
        <taxon>Anguininae</taxon>
        <taxon>Ditylenchus</taxon>
    </lineage>
</organism>
<keyword evidence="1" id="KW-1133">Transmembrane helix</keyword>
<evidence type="ECO:0000256" key="1">
    <source>
        <dbReference type="SAM" id="Phobius"/>
    </source>
</evidence>
<protein>
    <recommendedName>
        <fullName evidence="2">DUF7515 domain-containing protein</fullName>
    </recommendedName>
</protein>
<gene>
    <name evidence="3" type="ORF">DdX_09130</name>
</gene>
<accession>A0AAD4R078</accession>
<dbReference type="InterPro" id="IPR055937">
    <property type="entry name" value="DUF7515"/>
</dbReference>